<proteinExistence type="predicted"/>
<feature type="domain" description="Aladin seven-bladed propeller" evidence="3">
    <location>
        <begin position="131"/>
        <end position="489"/>
    </location>
</feature>
<dbReference type="Gene3D" id="2.130.10.10">
    <property type="entry name" value="YVTN repeat-like/Quinoprotein amine dehydrogenase"/>
    <property type="match status" value="1"/>
</dbReference>
<gene>
    <name evidence="5" type="ORF">QR98_0013970</name>
    <name evidence="4" type="ORF">SSS_8182</name>
</gene>
<feature type="compositionally biased region" description="Polar residues" evidence="1">
    <location>
        <begin position="545"/>
        <end position="556"/>
    </location>
</feature>
<keyword evidence="2" id="KW-0812">Transmembrane</keyword>
<evidence type="ECO:0000313" key="5">
    <source>
        <dbReference type="EMBL" id="KPM02970.1"/>
    </source>
</evidence>
<dbReference type="EnsemblMetazoa" id="SSS_8182s_mrna">
    <property type="protein sequence ID" value="KAF7494282.1"/>
    <property type="gene ID" value="SSS_8182"/>
</dbReference>
<dbReference type="AlphaFoldDB" id="A0A131ZXY8"/>
<evidence type="ECO:0000256" key="2">
    <source>
        <dbReference type="SAM" id="Phobius"/>
    </source>
</evidence>
<dbReference type="InterPro" id="IPR001680">
    <property type="entry name" value="WD40_rpt"/>
</dbReference>
<dbReference type="EMBL" id="WVUK01000053">
    <property type="protein sequence ID" value="KAF7494282.1"/>
    <property type="molecule type" value="Genomic_DNA"/>
</dbReference>
<dbReference type="SUPFAM" id="SSF82171">
    <property type="entry name" value="DPP6 N-terminal domain-like"/>
    <property type="match status" value="1"/>
</dbReference>
<accession>A0A131ZXY8</accession>
<dbReference type="Proteomes" id="UP000616769">
    <property type="component" value="Unassembled WGS sequence"/>
</dbReference>
<dbReference type="InterPro" id="IPR045139">
    <property type="entry name" value="Aladin"/>
</dbReference>
<dbReference type="PANTHER" id="PTHR14494:SF0">
    <property type="entry name" value="ALADIN"/>
    <property type="match status" value="1"/>
</dbReference>
<evidence type="ECO:0000256" key="1">
    <source>
        <dbReference type="SAM" id="MobiDB-lite"/>
    </source>
</evidence>
<dbReference type="PANTHER" id="PTHR14494">
    <property type="entry name" value="ALADIN/ADRACALIN/AAAS"/>
    <property type="match status" value="1"/>
</dbReference>
<evidence type="ECO:0000259" key="3">
    <source>
        <dbReference type="Pfam" id="PF25460"/>
    </source>
</evidence>
<feature type="region of interest" description="Disordered" evidence="1">
    <location>
        <begin position="535"/>
        <end position="562"/>
    </location>
</feature>
<dbReference type="OrthoDB" id="411991at2759"/>
<name>A0A131ZXY8_SARSC</name>
<dbReference type="SMART" id="SM00320">
    <property type="entry name" value="WD40"/>
    <property type="match status" value="4"/>
</dbReference>
<dbReference type="EMBL" id="JXLN01003410">
    <property type="protein sequence ID" value="KPM02970.1"/>
    <property type="molecule type" value="Genomic_DNA"/>
</dbReference>
<dbReference type="Proteomes" id="UP000070412">
    <property type="component" value="Unassembled WGS sequence"/>
</dbReference>
<dbReference type="InterPro" id="IPR057403">
    <property type="entry name" value="Beta-prop_Aladin"/>
</dbReference>
<keyword evidence="2" id="KW-0472">Membrane</keyword>
<keyword evidence="2" id="KW-1133">Transmembrane helix</keyword>
<protein>
    <submittedName>
        <fullName evidence="4">Aladin</fullName>
    </submittedName>
</protein>
<reference evidence="4" key="3">
    <citation type="submission" date="2020-01" db="EMBL/GenBank/DDBJ databases">
        <authorList>
            <person name="Korhonen P.K.K."/>
            <person name="Guangxu M.G."/>
            <person name="Wang T.W."/>
            <person name="Stroehlein A.J.S."/>
            <person name="Young N.D."/>
            <person name="Ang C.-S.A."/>
            <person name="Fernando D.W.F."/>
            <person name="Lu H.L."/>
            <person name="Taylor S.T."/>
            <person name="Ehtesham M.E.M."/>
            <person name="Najaraj S.H.N."/>
            <person name="Harsha G.H.G."/>
            <person name="Madugundu A.M."/>
            <person name="Renuse S.R."/>
            <person name="Holt D.H."/>
            <person name="Pandey A.P."/>
            <person name="Papenfuss A.P."/>
            <person name="Gasser R.B.G."/>
            <person name="Fischer K.F."/>
        </authorList>
    </citation>
    <scope>NUCLEOTIDE SEQUENCE</scope>
    <source>
        <strain evidence="4">SSS_KF_BRIS2020</strain>
    </source>
</reference>
<evidence type="ECO:0000313" key="8">
    <source>
        <dbReference type="Proteomes" id="UP000616769"/>
    </source>
</evidence>
<keyword evidence="7" id="KW-1185">Reference proteome</keyword>
<evidence type="ECO:0000313" key="7">
    <source>
        <dbReference type="Proteomes" id="UP000070412"/>
    </source>
</evidence>
<evidence type="ECO:0000313" key="6">
    <source>
        <dbReference type="EnsemblMetazoa" id="KAF7494282.1"/>
    </source>
</evidence>
<dbReference type="VEuPathDB" id="VectorBase:SSCA007682"/>
<evidence type="ECO:0000313" key="4">
    <source>
        <dbReference type="EMBL" id="KAF7494282.1"/>
    </source>
</evidence>
<reference evidence="6" key="4">
    <citation type="submission" date="2022-06" db="UniProtKB">
        <authorList>
            <consortium name="EnsemblMetazoa"/>
        </authorList>
    </citation>
    <scope>IDENTIFICATION</scope>
</reference>
<organism evidence="5 8">
    <name type="scientific">Sarcoptes scabiei</name>
    <name type="common">Itch mite</name>
    <name type="synonym">Acarus scabiei</name>
    <dbReference type="NCBI Taxonomy" id="52283"/>
    <lineage>
        <taxon>Eukaryota</taxon>
        <taxon>Metazoa</taxon>
        <taxon>Ecdysozoa</taxon>
        <taxon>Arthropoda</taxon>
        <taxon>Chelicerata</taxon>
        <taxon>Arachnida</taxon>
        <taxon>Acari</taxon>
        <taxon>Acariformes</taxon>
        <taxon>Sarcoptiformes</taxon>
        <taxon>Astigmata</taxon>
        <taxon>Psoroptidia</taxon>
        <taxon>Sarcoptoidea</taxon>
        <taxon>Sarcoptidae</taxon>
        <taxon>Sarcoptinae</taxon>
        <taxon>Sarcoptes</taxon>
    </lineage>
</organism>
<reference evidence="5 8" key="1">
    <citation type="journal article" date="2015" name="Parasit. Vectors">
        <title>Draft genome of the scabies mite.</title>
        <authorList>
            <person name="Rider S.D.Jr."/>
            <person name="Morgan M.S."/>
            <person name="Arlian L.G."/>
        </authorList>
    </citation>
    <scope>NUCLEOTIDE SEQUENCE [LARGE SCALE GENOMIC DNA]</scope>
    <source>
        <strain evidence="5">Arlian Lab</strain>
    </source>
</reference>
<dbReference type="GO" id="GO:0006913">
    <property type="term" value="P:nucleocytoplasmic transport"/>
    <property type="evidence" value="ECO:0007669"/>
    <property type="project" value="TreeGrafter"/>
</dbReference>
<feature type="transmembrane region" description="Helical" evidence="2">
    <location>
        <begin position="97"/>
        <end position="116"/>
    </location>
</feature>
<sequence>METIVIDETYTDSDLINHKGQRYPKIVIDEKLIAKPSIVPKHLTDVFLDNDKNFIRRLFHHFQSKGFVSSLILIQNSYDNTKIDGIVENRVHEKNSFCFKLLYFIATFILFMRYLYLKIHYYFYPFDELTDEELLKEFNENPEWNSNVIRAFSWHENSLRCAVALINDSIYVYTADDRRPINHIYCFKNIQQRDISTICWHPKDENFLAVACHHKVLFWSLKSNSNDNQSSTNNLQQTQQLPQIVETNLSTITSIVFNAEGDRLVACSPRNSSLCLIHLDPKSIRYQVIRKYFFPQLIKLNWSPDKTRIFAHATYPKLCIFESIQWSYKFWRMPECSISTICQTSAWSRPSGRILLFVPKNSSKVYALTFFDRAEANDVGGGPSNKSIMVLDASQHVSDGKNIGGIIHQICWNSKSTNLAISFKDLQDTIAVYDTQLNPGLRIKPLFLIKSGFHTTPRCLLISFHNSYIDSGSLLTICWSNGHLTHLPISNNPMQEQSLVNENLQETSIRSLTSLCSSFDESLLSIDLRNSTPTTARTPIKHLTNGLNGKSQSKIAQSPLSSPLSLTPRRGILYSTRLKSD</sequence>
<reference evidence="7" key="2">
    <citation type="journal article" date="2020" name="PLoS Negl. Trop. Dis.">
        <title>High-quality nuclear genome for Sarcoptes scabiei-A critical resource for a neglected parasite.</title>
        <authorList>
            <person name="Korhonen P.K."/>
            <person name="Gasser R.B."/>
            <person name="Ma G."/>
            <person name="Wang T."/>
            <person name="Stroehlein A.J."/>
            <person name="Young N.D."/>
            <person name="Ang C.S."/>
            <person name="Fernando D.D."/>
            <person name="Lu H.C."/>
            <person name="Taylor S."/>
            <person name="Reynolds S.L."/>
            <person name="Mofiz E."/>
            <person name="Najaraj S.H."/>
            <person name="Gowda H."/>
            <person name="Madugundu A."/>
            <person name="Renuse S."/>
            <person name="Holt D."/>
            <person name="Pandey A."/>
            <person name="Papenfuss A.T."/>
            <person name="Fischer K."/>
        </authorList>
    </citation>
    <scope>NUCLEOTIDE SEQUENCE [LARGE SCALE GENOMIC DNA]</scope>
</reference>
<dbReference type="InterPro" id="IPR015943">
    <property type="entry name" value="WD40/YVTN_repeat-like_dom_sf"/>
</dbReference>
<dbReference type="GO" id="GO:0005643">
    <property type="term" value="C:nuclear pore"/>
    <property type="evidence" value="ECO:0007669"/>
    <property type="project" value="TreeGrafter"/>
</dbReference>
<dbReference type="Pfam" id="PF25460">
    <property type="entry name" value="Beta-prop_Aladin"/>
    <property type="match status" value="1"/>
</dbReference>